<keyword evidence="8" id="KW-1185">Reference proteome</keyword>
<proteinExistence type="predicted"/>
<sequence length="388" mass="41618">MKSLFSSLLFKVFIAIVLGIVFGLYMPEWFNRIFATFNSFFGQFLGFAIPLIILGLIMPAISDLGKEAGKLLLLTAAIAYGSTLFSGFMTFFAASNIFPTLLESHVNSAREVAENTKELSPYFSIAIPPLLDVMSALVLAFMIGLGLSFQEKSTLKSAVKDFQTIIMQVIENVIVPLLPLFILGIFASMAYSGQVFEILSVFLNIIGVIFALHILLLLLQYFIAGTIVQRNPFRLLANMMPAYFTALGTQSSAATIPVTLVQAEKNGVPEKVAGFVIPLCATIHLAGSIMKITACAMALMILEGQPFDFTMFAGFIFMLGIAMVAAPGVPGGAIMAAIGILQAMLGFNEEMIGLMVALYIAMDSFGTACNVTGDGAIALVVNKISGKE</sequence>
<evidence type="ECO:0000256" key="3">
    <source>
        <dbReference type="ARBA" id="ARBA00022692"/>
    </source>
</evidence>
<feature type="transmembrane region" description="Helical" evidence="6">
    <location>
        <begin position="169"/>
        <end position="192"/>
    </location>
</feature>
<evidence type="ECO:0000313" key="7">
    <source>
        <dbReference type="EMBL" id="MBN7803330.1"/>
    </source>
</evidence>
<dbReference type="InterPro" id="IPR001991">
    <property type="entry name" value="Na-dicarboxylate_symporter"/>
</dbReference>
<dbReference type="PANTHER" id="PTHR42865">
    <property type="entry name" value="PROTON/GLUTAMATE-ASPARTATE SYMPORTER"/>
    <property type="match status" value="1"/>
</dbReference>
<feature type="transmembrane region" description="Helical" evidence="6">
    <location>
        <begin position="309"/>
        <end position="328"/>
    </location>
</feature>
<name>A0ABS3BWA1_9BACT</name>
<dbReference type="PRINTS" id="PR00173">
    <property type="entry name" value="EDTRNSPORT"/>
</dbReference>
<dbReference type="SUPFAM" id="SSF118215">
    <property type="entry name" value="Proton glutamate symport protein"/>
    <property type="match status" value="1"/>
</dbReference>
<organism evidence="7 8">
    <name type="scientific">Algoriphagus aestuariicola</name>
    <dbReference type="NCBI Taxonomy" id="1852016"/>
    <lineage>
        <taxon>Bacteria</taxon>
        <taxon>Pseudomonadati</taxon>
        <taxon>Bacteroidota</taxon>
        <taxon>Cytophagia</taxon>
        <taxon>Cytophagales</taxon>
        <taxon>Cyclobacteriaceae</taxon>
        <taxon>Algoriphagus</taxon>
    </lineage>
</organism>
<dbReference type="InterPro" id="IPR036458">
    <property type="entry name" value="Na:dicarbo_symporter_sf"/>
</dbReference>
<evidence type="ECO:0000256" key="1">
    <source>
        <dbReference type="ARBA" id="ARBA00004141"/>
    </source>
</evidence>
<dbReference type="RefSeq" id="WP_206571321.1">
    <property type="nucleotide sequence ID" value="NZ_JAFKCW010000005.1"/>
</dbReference>
<dbReference type="EMBL" id="JAFKCW010000005">
    <property type="protein sequence ID" value="MBN7803330.1"/>
    <property type="molecule type" value="Genomic_DNA"/>
</dbReference>
<feature type="transmembrane region" description="Helical" evidence="6">
    <location>
        <begin position="276"/>
        <end position="302"/>
    </location>
</feature>
<keyword evidence="4 6" id="KW-1133">Transmembrane helix</keyword>
<feature type="transmembrane region" description="Helical" evidence="6">
    <location>
        <begin position="71"/>
        <end position="94"/>
    </location>
</feature>
<keyword evidence="3 6" id="KW-0812">Transmembrane</keyword>
<evidence type="ECO:0000256" key="6">
    <source>
        <dbReference type="SAM" id="Phobius"/>
    </source>
</evidence>
<gene>
    <name evidence="7" type="ORF">J0A67_20815</name>
</gene>
<dbReference type="Proteomes" id="UP000664698">
    <property type="component" value="Unassembled WGS sequence"/>
</dbReference>
<keyword evidence="5 6" id="KW-0472">Membrane</keyword>
<feature type="transmembrane region" description="Helical" evidence="6">
    <location>
        <begin position="33"/>
        <end position="59"/>
    </location>
</feature>
<dbReference type="Pfam" id="PF00375">
    <property type="entry name" value="SDF"/>
    <property type="match status" value="1"/>
</dbReference>
<reference evidence="7 8" key="1">
    <citation type="submission" date="2021-03" db="EMBL/GenBank/DDBJ databases">
        <title>novel species isolated from a fishpond in China.</title>
        <authorList>
            <person name="Lu H."/>
            <person name="Cai Z."/>
        </authorList>
    </citation>
    <scope>NUCLEOTIDE SEQUENCE [LARGE SCALE GENOMIC DNA]</scope>
    <source>
        <strain evidence="7 8">JCM 31546</strain>
    </source>
</reference>
<accession>A0ABS3BWA1</accession>
<feature type="transmembrane region" description="Helical" evidence="6">
    <location>
        <begin position="7"/>
        <end position="27"/>
    </location>
</feature>
<evidence type="ECO:0000256" key="4">
    <source>
        <dbReference type="ARBA" id="ARBA00022989"/>
    </source>
</evidence>
<feature type="transmembrane region" description="Helical" evidence="6">
    <location>
        <begin position="125"/>
        <end position="149"/>
    </location>
</feature>
<dbReference type="Gene3D" id="1.10.3860.10">
    <property type="entry name" value="Sodium:dicarboxylate symporter"/>
    <property type="match status" value="1"/>
</dbReference>
<evidence type="ECO:0000313" key="8">
    <source>
        <dbReference type="Proteomes" id="UP000664698"/>
    </source>
</evidence>
<evidence type="ECO:0000256" key="2">
    <source>
        <dbReference type="ARBA" id="ARBA00022448"/>
    </source>
</evidence>
<feature type="transmembrane region" description="Helical" evidence="6">
    <location>
        <begin position="198"/>
        <end position="223"/>
    </location>
</feature>
<comment type="caution">
    <text evidence="7">The sequence shown here is derived from an EMBL/GenBank/DDBJ whole genome shotgun (WGS) entry which is preliminary data.</text>
</comment>
<keyword evidence="2" id="KW-0813">Transport</keyword>
<dbReference type="PANTHER" id="PTHR42865:SF8">
    <property type="entry name" value="SERINE_THREONINE TRANSPORTER SSTT"/>
    <property type="match status" value="1"/>
</dbReference>
<comment type="subcellular location">
    <subcellularLocation>
        <location evidence="1">Membrane</location>
        <topology evidence="1">Multi-pass membrane protein</topology>
    </subcellularLocation>
</comment>
<protein>
    <submittedName>
        <fullName evidence="7">Dicarboxylate/amino acid:cation symporter</fullName>
    </submittedName>
</protein>
<evidence type="ECO:0000256" key="5">
    <source>
        <dbReference type="ARBA" id="ARBA00023136"/>
    </source>
</evidence>
<feature type="transmembrane region" description="Helical" evidence="6">
    <location>
        <begin position="235"/>
        <end position="256"/>
    </location>
</feature>